<organism evidence="2 3">
    <name type="scientific">Adiantum capillus-veneris</name>
    <name type="common">Maidenhair fern</name>
    <dbReference type="NCBI Taxonomy" id="13818"/>
    <lineage>
        <taxon>Eukaryota</taxon>
        <taxon>Viridiplantae</taxon>
        <taxon>Streptophyta</taxon>
        <taxon>Embryophyta</taxon>
        <taxon>Tracheophyta</taxon>
        <taxon>Polypodiopsida</taxon>
        <taxon>Polypodiidae</taxon>
        <taxon>Polypodiales</taxon>
        <taxon>Pteridineae</taxon>
        <taxon>Pteridaceae</taxon>
        <taxon>Vittarioideae</taxon>
        <taxon>Adiantum</taxon>
    </lineage>
</organism>
<protein>
    <recommendedName>
        <fullName evidence="4">Secreted protein</fullName>
    </recommendedName>
</protein>
<keyword evidence="1" id="KW-0732">Signal</keyword>
<keyword evidence="3" id="KW-1185">Reference proteome</keyword>
<dbReference type="EMBL" id="JABFUD020000021">
    <property type="protein sequence ID" value="KAI5063240.1"/>
    <property type="molecule type" value="Genomic_DNA"/>
</dbReference>
<dbReference type="Proteomes" id="UP000886520">
    <property type="component" value="Chromosome 21"/>
</dbReference>
<evidence type="ECO:0000313" key="3">
    <source>
        <dbReference type="Proteomes" id="UP000886520"/>
    </source>
</evidence>
<feature type="signal peptide" evidence="1">
    <location>
        <begin position="1"/>
        <end position="18"/>
    </location>
</feature>
<evidence type="ECO:0008006" key="4">
    <source>
        <dbReference type="Google" id="ProtNLM"/>
    </source>
</evidence>
<accession>A0A9D4U8S7</accession>
<proteinExistence type="predicted"/>
<evidence type="ECO:0000256" key="1">
    <source>
        <dbReference type="SAM" id="SignalP"/>
    </source>
</evidence>
<name>A0A9D4U8S7_ADICA</name>
<feature type="chain" id="PRO_5039040716" description="Secreted protein" evidence="1">
    <location>
        <begin position="19"/>
        <end position="69"/>
    </location>
</feature>
<sequence>MLFFIFVSSLLFKHIAVSFPVLIAKTVLCLLSGTMTPALTQEEAYCFYWLGPSCQHVPCGEEGSSFFAQ</sequence>
<reference evidence="2" key="1">
    <citation type="submission" date="2021-01" db="EMBL/GenBank/DDBJ databases">
        <title>Adiantum capillus-veneris genome.</title>
        <authorList>
            <person name="Fang Y."/>
            <person name="Liao Q."/>
        </authorList>
    </citation>
    <scope>NUCLEOTIDE SEQUENCE</scope>
    <source>
        <strain evidence="2">H3</strain>
        <tissue evidence="2">Leaf</tissue>
    </source>
</reference>
<dbReference type="OrthoDB" id="3219396at2759"/>
<gene>
    <name evidence="2" type="ORF">GOP47_0021787</name>
</gene>
<comment type="caution">
    <text evidence="2">The sequence shown here is derived from an EMBL/GenBank/DDBJ whole genome shotgun (WGS) entry which is preliminary data.</text>
</comment>
<evidence type="ECO:0000313" key="2">
    <source>
        <dbReference type="EMBL" id="KAI5063240.1"/>
    </source>
</evidence>
<dbReference type="AlphaFoldDB" id="A0A9D4U8S7"/>